<gene>
    <name evidence="8" type="ORF">EDD26_1624</name>
</gene>
<keyword evidence="3 6" id="KW-1133">Transmembrane helix</keyword>
<name>A0A3N2AU01_9MICO</name>
<dbReference type="RefSeq" id="WP_123697249.1">
    <property type="nucleotide sequence ID" value="NZ_RKHJ01000001.1"/>
</dbReference>
<feature type="region of interest" description="Disordered" evidence="5">
    <location>
        <begin position="416"/>
        <end position="438"/>
    </location>
</feature>
<organism evidence="8 9">
    <name type="scientific">Agrococcus jenensis</name>
    <dbReference type="NCBI Taxonomy" id="46353"/>
    <lineage>
        <taxon>Bacteria</taxon>
        <taxon>Bacillati</taxon>
        <taxon>Actinomycetota</taxon>
        <taxon>Actinomycetes</taxon>
        <taxon>Micrococcales</taxon>
        <taxon>Microbacteriaceae</taxon>
        <taxon>Agrococcus</taxon>
    </lineage>
</organism>
<feature type="compositionally biased region" description="Low complexity" evidence="5">
    <location>
        <begin position="416"/>
        <end position="429"/>
    </location>
</feature>
<evidence type="ECO:0000256" key="5">
    <source>
        <dbReference type="SAM" id="MobiDB-lite"/>
    </source>
</evidence>
<keyword evidence="4 6" id="KW-0472">Membrane</keyword>
<evidence type="ECO:0000259" key="7">
    <source>
        <dbReference type="Pfam" id="PF04932"/>
    </source>
</evidence>
<evidence type="ECO:0000256" key="2">
    <source>
        <dbReference type="ARBA" id="ARBA00022692"/>
    </source>
</evidence>
<evidence type="ECO:0000256" key="3">
    <source>
        <dbReference type="ARBA" id="ARBA00022989"/>
    </source>
</evidence>
<accession>A0A3N2AU01</accession>
<evidence type="ECO:0000256" key="4">
    <source>
        <dbReference type="ARBA" id="ARBA00023136"/>
    </source>
</evidence>
<evidence type="ECO:0000313" key="9">
    <source>
        <dbReference type="Proteomes" id="UP000275456"/>
    </source>
</evidence>
<dbReference type="GO" id="GO:0016020">
    <property type="term" value="C:membrane"/>
    <property type="evidence" value="ECO:0007669"/>
    <property type="project" value="UniProtKB-SubCell"/>
</dbReference>
<feature type="transmembrane region" description="Helical" evidence="6">
    <location>
        <begin position="78"/>
        <end position="97"/>
    </location>
</feature>
<keyword evidence="9" id="KW-1185">Reference proteome</keyword>
<feature type="domain" description="O-antigen ligase-related" evidence="7">
    <location>
        <begin position="218"/>
        <end position="357"/>
    </location>
</feature>
<evidence type="ECO:0000256" key="6">
    <source>
        <dbReference type="SAM" id="Phobius"/>
    </source>
</evidence>
<feature type="transmembrane region" description="Helical" evidence="6">
    <location>
        <begin position="50"/>
        <end position="66"/>
    </location>
</feature>
<sequence>MILFTAVALVGVAVFVLLVHHPRFVPHIALSAIVVLAAMIPRFGPSDEHVVVLTAGSAAIGLVALLRRPPHEAGQYVGLNRLLLAYLVYSSAIAIVFLTPSAAALRAVTTVALILVVLLARRTSAATTDYFPVLLACIVFAEVAFGVSEAFLGADAVWPRPDGSDRLEGRVNHIAPWLAGRVLGTFAGPIPYGTVAGVAFLAALWMVIERGRRRYVWVLAVAAFGLLLSGTRSAILAIVLMVVMWLLVRSSASRPVIVCVGLLAGAALLLLSDVGALFGLQGFTDSTSYEHRTQILGSITDLLTKQSPLAVIFGNGDNARDLLVDGTITTTTGVTVFDNQLVRELAASGIVGTTLLIAGMVTALRRGNGLSRMVVIFVGLMFLSFDALTWQSVSVLFLIACASPLAVKQQLEAASAPSRRPRARAASGARLDRSPSAS</sequence>
<feature type="transmembrane region" description="Helical" evidence="6">
    <location>
        <begin position="190"/>
        <end position="208"/>
    </location>
</feature>
<feature type="transmembrane region" description="Helical" evidence="6">
    <location>
        <begin position="254"/>
        <end position="280"/>
    </location>
</feature>
<protein>
    <recommendedName>
        <fullName evidence="7">O-antigen ligase-related domain-containing protein</fullName>
    </recommendedName>
</protein>
<dbReference type="InterPro" id="IPR007016">
    <property type="entry name" value="O-antigen_ligase-rel_domated"/>
</dbReference>
<dbReference type="OrthoDB" id="5186621at2"/>
<dbReference type="Proteomes" id="UP000275456">
    <property type="component" value="Unassembled WGS sequence"/>
</dbReference>
<feature type="transmembrane region" description="Helical" evidence="6">
    <location>
        <begin position="376"/>
        <end position="400"/>
    </location>
</feature>
<comment type="caution">
    <text evidence="8">The sequence shown here is derived from an EMBL/GenBank/DDBJ whole genome shotgun (WGS) entry which is preliminary data.</text>
</comment>
<feature type="transmembrane region" description="Helical" evidence="6">
    <location>
        <begin position="345"/>
        <end position="364"/>
    </location>
</feature>
<feature type="transmembrane region" description="Helical" evidence="6">
    <location>
        <begin position="133"/>
        <end position="154"/>
    </location>
</feature>
<evidence type="ECO:0000256" key="1">
    <source>
        <dbReference type="ARBA" id="ARBA00004141"/>
    </source>
</evidence>
<dbReference type="Pfam" id="PF04932">
    <property type="entry name" value="Wzy_C"/>
    <property type="match status" value="1"/>
</dbReference>
<reference evidence="8 9" key="1">
    <citation type="submission" date="2018-11" db="EMBL/GenBank/DDBJ databases">
        <title>Sequencing the genomes of 1000 actinobacteria strains.</title>
        <authorList>
            <person name="Klenk H.-P."/>
        </authorList>
    </citation>
    <scope>NUCLEOTIDE SEQUENCE [LARGE SCALE GENOMIC DNA]</scope>
    <source>
        <strain evidence="8 9">DSM 9580</strain>
    </source>
</reference>
<comment type="subcellular location">
    <subcellularLocation>
        <location evidence="1">Membrane</location>
        <topology evidence="1">Multi-pass membrane protein</topology>
    </subcellularLocation>
</comment>
<evidence type="ECO:0000313" key="8">
    <source>
        <dbReference type="EMBL" id="ROR66242.1"/>
    </source>
</evidence>
<feature type="transmembrane region" description="Helical" evidence="6">
    <location>
        <begin position="215"/>
        <end position="248"/>
    </location>
</feature>
<dbReference type="EMBL" id="RKHJ01000001">
    <property type="protein sequence ID" value="ROR66242.1"/>
    <property type="molecule type" value="Genomic_DNA"/>
</dbReference>
<keyword evidence="2 6" id="KW-0812">Transmembrane</keyword>
<feature type="transmembrane region" description="Helical" evidence="6">
    <location>
        <begin position="103"/>
        <end position="121"/>
    </location>
</feature>
<proteinExistence type="predicted"/>
<dbReference type="AlphaFoldDB" id="A0A3N2AU01"/>